<evidence type="ECO:0000313" key="3">
    <source>
        <dbReference type="Proteomes" id="UP000593566"/>
    </source>
</evidence>
<comment type="caution">
    <text evidence="2">The sequence shown here is derived from an EMBL/GenBank/DDBJ whole genome shotgun (WGS) entry which is preliminary data.</text>
</comment>
<feature type="compositionally biased region" description="Basic and acidic residues" evidence="1">
    <location>
        <begin position="186"/>
        <end position="207"/>
    </location>
</feature>
<feature type="region of interest" description="Disordered" evidence="1">
    <location>
        <begin position="550"/>
        <end position="667"/>
    </location>
</feature>
<feature type="compositionally biased region" description="Polar residues" evidence="1">
    <location>
        <begin position="583"/>
        <end position="598"/>
    </location>
</feature>
<feature type="compositionally biased region" description="Polar residues" evidence="1">
    <location>
        <begin position="462"/>
        <end position="491"/>
    </location>
</feature>
<proteinExistence type="predicted"/>
<feature type="region of interest" description="Disordered" evidence="1">
    <location>
        <begin position="1"/>
        <end position="67"/>
    </location>
</feature>
<evidence type="ECO:0000256" key="1">
    <source>
        <dbReference type="SAM" id="MobiDB-lite"/>
    </source>
</evidence>
<dbReference type="AlphaFoldDB" id="A0A8H6CJ60"/>
<feature type="compositionally biased region" description="Basic and acidic residues" evidence="1">
    <location>
        <begin position="109"/>
        <end position="121"/>
    </location>
</feature>
<name>A0A8H6CJ60_9LECA</name>
<feature type="compositionally biased region" description="Polar residues" evidence="1">
    <location>
        <begin position="122"/>
        <end position="132"/>
    </location>
</feature>
<keyword evidence="3" id="KW-1185">Reference proteome</keyword>
<evidence type="ECO:0000313" key="2">
    <source>
        <dbReference type="EMBL" id="KAF6224477.1"/>
    </source>
</evidence>
<protein>
    <submittedName>
        <fullName evidence="2">Uncharacterized protein</fullName>
    </submittedName>
</protein>
<dbReference type="EMBL" id="JACCJB010000009">
    <property type="protein sequence ID" value="KAF6224477.1"/>
    <property type="molecule type" value="Genomic_DNA"/>
</dbReference>
<sequence>MDPSPEPPKTPPNKFPDPPTPREKTPPPRISCDINTRDAQGPFYWEYRNKGPDFEVPPLKGGDFEERPTLEEWADKLGYKLPSGESVLSGRPDPSELKRGAKLPPSIEEIDHLLKKGDEHPTSVSGSSPTSEPKSKPGALLNSAEGLQEKADSKVPKPSSAKSDKPKVEPGAMLPPPLKAPGGPQKKADKQTPKPSPEKSNKSKQEGRGMSQRLLKGAARLQEMADMANPQQAEEDRAKVFMDRLPHVQAASRRLQGQLGIHGDETWPLPPPPIDHNPFLVEMNAIKIRAALENCKDFAVTIDRESDKMEFLDVVAMSGQKRVVMQTGQAPEIKLTSFEAEKKARETEQSNAIARMMDEGRQEELKELEDEGMSEVPSTPKSLFHSVGSSLAPTAPQTSQGSNTAASEGEESLSASQGDSSVDTAERERREEWEELTRDPRFIGIGPYGEPEYDGPPTPDPANSSDATGATPNPSYDSEGNSIPHNTPTASNDDREMRTSSYVTGTASADSEHVPADLTPPSRELGALSVHDSEIGGTQSVIDEAIAVLNAQDKGKGRETSPGVDETMLAGPRAQDKGKRQETGSSVGDNSAYASQTQQKDKAKQMISGSRDTDIDDGEERHGKMKGSSGKQLDVAASLRNHSVTFLDESQPKTKERNPPVPQPQSMPNTLTEAICSHMPLEAKPILTLTLERIDPPIPSPTDQRCVLLKHFEVGLDGVEGLCQGTAKIPESPLQTAERERRVGKLGTFKQGDGGFYRSLRSAQQKDQQYGKGYWYFFGVKFKQNSRERKLRRGGKWLVFGAPIEAVYHLDIKRSQENVTILLGGGVDKSGTTIKPFKANFKRTHTLFSRGGLAPMDIWPGGEDWDDGVFKDIRAAMANNGLRVGFLYGDTQTFAPLPKGFPAAGKFQAEKKRKQSGAEMTEEEMKAMEKSMKPKQLSAEDIGTILAMSVINDRTKQDAAARSK</sequence>
<accession>A0A8H6CJ60</accession>
<organism evidence="2 3">
    <name type="scientific">Letharia lupina</name>
    <dbReference type="NCBI Taxonomy" id="560253"/>
    <lineage>
        <taxon>Eukaryota</taxon>
        <taxon>Fungi</taxon>
        <taxon>Dikarya</taxon>
        <taxon>Ascomycota</taxon>
        <taxon>Pezizomycotina</taxon>
        <taxon>Lecanoromycetes</taxon>
        <taxon>OSLEUM clade</taxon>
        <taxon>Lecanoromycetidae</taxon>
        <taxon>Lecanorales</taxon>
        <taxon>Lecanorineae</taxon>
        <taxon>Parmeliaceae</taxon>
        <taxon>Letharia</taxon>
    </lineage>
</organism>
<feature type="compositionally biased region" description="Polar residues" evidence="1">
    <location>
        <begin position="499"/>
        <end position="509"/>
    </location>
</feature>
<dbReference type="RefSeq" id="XP_037153537.1">
    <property type="nucleotide sequence ID" value="XM_037301903.1"/>
</dbReference>
<dbReference type="GeneID" id="59339444"/>
<reference evidence="2 3" key="1">
    <citation type="journal article" date="2020" name="Genomics">
        <title>Complete, high-quality genomes from long-read metagenomic sequencing of two wolf lichen thalli reveals enigmatic genome architecture.</title>
        <authorList>
            <person name="McKenzie S.K."/>
            <person name="Walston R.F."/>
            <person name="Allen J.L."/>
        </authorList>
    </citation>
    <scope>NUCLEOTIDE SEQUENCE [LARGE SCALE GENOMIC DNA]</scope>
    <source>
        <strain evidence="2">WasteWater1</strain>
    </source>
</reference>
<feature type="compositionally biased region" description="Pro residues" evidence="1">
    <location>
        <begin position="1"/>
        <end position="19"/>
    </location>
</feature>
<gene>
    <name evidence="2" type="ORF">HO133_011054</name>
</gene>
<feature type="compositionally biased region" description="Polar residues" evidence="1">
    <location>
        <begin position="376"/>
        <end position="404"/>
    </location>
</feature>
<feature type="region of interest" description="Disordered" evidence="1">
    <location>
        <begin position="79"/>
        <end position="210"/>
    </location>
</feature>
<dbReference type="Proteomes" id="UP000593566">
    <property type="component" value="Unassembled WGS sequence"/>
</dbReference>
<feature type="region of interest" description="Disordered" evidence="1">
    <location>
        <begin position="363"/>
        <end position="532"/>
    </location>
</feature>
<feature type="compositionally biased region" description="Basic and acidic residues" evidence="1">
    <location>
        <begin position="424"/>
        <end position="441"/>
    </location>
</feature>